<feature type="transmembrane region" description="Helical" evidence="9">
    <location>
        <begin position="129"/>
        <end position="150"/>
    </location>
</feature>
<name>A0A1C1A9E3_9BACL</name>
<dbReference type="Proteomes" id="UP000093309">
    <property type="component" value="Unassembled WGS sequence"/>
</dbReference>
<dbReference type="HAMAP" id="MF_00161">
    <property type="entry name" value="LspA"/>
    <property type="match status" value="1"/>
</dbReference>
<evidence type="ECO:0000256" key="4">
    <source>
        <dbReference type="ARBA" id="ARBA00022692"/>
    </source>
</evidence>
<dbReference type="GO" id="GO:0005886">
    <property type="term" value="C:plasma membrane"/>
    <property type="evidence" value="ECO:0007669"/>
    <property type="project" value="UniProtKB-SubCell"/>
</dbReference>
<evidence type="ECO:0000256" key="9">
    <source>
        <dbReference type="HAMAP-Rule" id="MF_00161"/>
    </source>
</evidence>
<evidence type="ECO:0000256" key="10">
    <source>
        <dbReference type="RuleBase" id="RU000594"/>
    </source>
</evidence>
<keyword evidence="4 9" id="KW-0812">Transmembrane</keyword>
<proteinExistence type="inferred from homology"/>
<keyword evidence="13" id="KW-1185">Reference proteome</keyword>
<dbReference type="EC" id="3.4.23.36" evidence="9"/>
<keyword evidence="6 9" id="KW-0378">Hydrolase</keyword>
<dbReference type="PANTHER" id="PTHR33695">
    <property type="entry name" value="LIPOPROTEIN SIGNAL PEPTIDASE"/>
    <property type="match status" value="1"/>
</dbReference>
<keyword evidence="2 9" id="KW-1003">Cell membrane</keyword>
<keyword evidence="3 9" id="KW-0645">Protease</keyword>
<keyword evidence="5 9" id="KW-0064">Aspartyl protease</keyword>
<evidence type="ECO:0000313" key="13">
    <source>
        <dbReference type="Proteomes" id="UP000093309"/>
    </source>
</evidence>
<dbReference type="UniPathway" id="UPA00665"/>
<evidence type="ECO:0000256" key="11">
    <source>
        <dbReference type="RuleBase" id="RU004181"/>
    </source>
</evidence>
<dbReference type="OrthoDB" id="9810259at2"/>
<feature type="transmembrane region" description="Helical" evidence="9">
    <location>
        <begin position="84"/>
        <end position="102"/>
    </location>
</feature>
<feature type="active site" evidence="9">
    <location>
        <position position="138"/>
    </location>
</feature>
<comment type="function">
    <text evidence="9 10">This protein specifically catalyzes the removal of signal peptides from prolipoproteins.</text>
</comment>
<dbReference type="GO" id="GO:0006508">
    <property type="term" value="P:proteolysis"/>
    <property type="evidence" value="ECO:0007669"/>
    <property type="project" value="UniProtKB-KW"/>
</dbReference>
<dbReference type="STRING" id="512399.A8709_24140"/>
<dbReference type="Pfam" id="PF01252">
    <property type="entry name" value="Peptidase_A8"/>
    <property type="match status" value="1"/>
</dbReference>
<dbReference type="PRINTS" id="PR00781">
    <property type="entry name" value="LIPOSIGPTASE"/>
</dbReference>
<dbReference type="NCBIfam" id="TIGR00077">
    <property type="entry name" value="lspA"/>
    <property type="match status" value="1"/>
</dbReference>
<comment type="subcellular location">
    <subcellularLocation>
        <location evidence="9">Cell membrane</location>
        <topology evidence="9">Multi-pass membrane protein</topology>
    </subcellularLocation>
</comment>
<evidence type="ECO:0000256" key="3">
    <source>
        <dbReference type="ARBA" id="ARBA00022670"/>
    </source>
</evidence>
<evidence type="ECO:0000313" key="12">
    <source>
        <dbReference type="EMBL" id="OCT17222.1"/>
    </source>
</evidence>
<comment type="similarity">
    <text evidence="1 9 11">Belongs to the peptidase A8 family.</text>
</comment>
<organism evidence="12 13">
    <name type="scientific">Paenibacillus pectinilyticus</name>
    <dbReference type="NCBI Taxonomy" id="512399"/>
    <lineage>
        <taxon>Bacteria</taxon>
        <taxon>Bacillati</taxon>
        <taxon>Bacillota</taxon>
        <taxon>Bacilli</taxon>
        <taxon>Bacillales</taxon>
        <taxon>Paenibacillaceae</taxon>
        <taxon>Paenibacillus</taxon>
    </lineage>
</organism>
<feature type="active site" evidence="9">
    <location>
        <position position="112"/>
    </location>
</feature>
<dbReference type="InterPro" id="IPR001872">
    <property type="entry name" value="Peptidase_A8"/>
</dbReference>
<reference evidence="13" key="1">
    <citation type="submission" date="2016-05" db="EMBL/GenBank/DDBJ databases">
        <title>Paenibacillus oryzae. sp. nov., isolated from the rice root.</title>
        <authorList>
            <person name="Zhang J."/>
            <person name="Zhang X."/>
        </authorList>
    </citation>
    <scope>NUCLEOTIDE SEQUENCE [LARGE SCALE GENOMIC DNA]</scope>
    <source>
        <strain evidence="13">KCTC13222</strain>
    </source>
</reference>
<dbReference type="EMBL" id="LYPC01000002">
    <property type="protein sequence ID" value="OCT17222.1"/>
    <property type="molecule type" value="Genomic_DNA"/>
</dbReference>
<evidence type="ECO:0000256" key="8">
    <source>
        <dbReference type="ARBA" id="ARBA00023136"/>
    </source>
</evidence>
<evidence type="ECO:0000256" key="7">
    <source>
        <dbReference type="ARBA" id="ARBA00022989"/>
    </source>
</evidence>
<protein>
    <recommendedName>
        <fullName evidence="9">Lipoprotein signal peptidase</fullName>
        <ecNumber evidence="9">3.4.23.36</ecNumber>
    </recommendedName>
    <alternativeName>
        <fullName evidence="9">Prolipoprotein signal peptidase</fullName>
    </alternativeName>
    <alternativeName>
        <fullName evidence="9">Signal peptidase II</fullName>
        <shortName evidence="9">SPase II</shortName>
    </alternativeName>
</protein>
<feature type="transmembrane region" description="Helical" evidence="9">
    <location>
        <begin position="58"/>
        <end position="75"/>
    </location>
</feature>
<dbReference type="GO" id="GO:0004190">
    <property type="term" value="F:aspartic-type endopeptidase activity"/>
    <property type="evidence" value="ECO:0007669"/>
    <property type="project" value="UniProtKB-UniRule"/>
</dbReference>
<gene>
    <name evidence="9" type="primary">lspA</name>
    <name evidence="12" type="ORF">A8709_24140</name>
</gene>
<dbReference type="AlphaFoldDB" id="A0A1C1A9E3"/>
<comment type="catalytic activity">
    <reaction evidence="9 10">
        <text>Release of signal peptides from bacterial membrane prolipoproteins. Hydrolyzes -Xaa-Yaa-Zaa-|-(S,diacylglyceryl)Cys-, in which Xaa is hydrophobic (preferably Leu), and Yaa (Ala or Ser) and Zaa (Gly or Ala) have small, neutral side chains.</text>
        <dbReference type="EC" id="3.4.23.36"/>
    </reaction>
</comment>
<evidence type="ECO:0000256" key="2">
    <source>
        <dbReference type="ARBA" id="ARBA00022475"/>
    </source>
</evidence>
<keyword evidence="7 9" id="KW-1133">Transmembrane helix</keyword>
<dbReference type="RefSeq" id="WP_065850469.1">
    <property type="nucleotide sequence ID" value="NZ_LYPC01000002.1"/>
</dbReference>
<dbReference type="PROSITE" id="PS00855">
    <property type="entry name" value="SPASE_II"/>
    <property type="match status" value="1"/>
</dbReference>
<comment type="pathway">
    <text evidence="9">Protein modification; lipoprotein biosynthesis (signal peptide cleavage).</text>
</comment>
<sequence>MKYYVYALLAFILDQVTKWIIVKKIPIGEERPVIGDFFMITSSRNRGAAFGILQNQRWFFIVVTLAVLAGILWYMRRTIREGKVLLTFALTLLLGGALGNFIDRALFGEVVDFLQFTFDFSFFGKDVDYIFPIFNIADSCIVVGVILIFIESLFAARKEKKGATHEHKPDLT</sequence>
<evidence type="ECO:0000256" key="1">
    <source>
        <dbReference type="ARBA" id="ARBA00006139"/>
    </source>
</evidence>
<dbReference type="PANTHER" id="PTHR33695:SF1">
    <property type="entry name" value="LIPOPROTEIN SIGNAL PEPTIDASE"/>
    <property type="match status" value="1"/>
</dbReference>
<comment type="caution">
    <text evidence="9">Lacks conserved residue(s) required for the propagation of feature annotation.</text>
</comment>
<evidence type="ECO:0000256" key="6">
    <source>
        <dbReference type="ARBA" id="ARBA00022801"/>
    </source>
</evidence>
<keyword evidence="8 9" id="KW-0472">Membrane</keyword>
<accession>A0A1C1A9E3</accession>
<evidence type="ECO:0000256" key="5">
    <source>
        <dbReference type="ARBA" id="ARBA00022750"/>
    </source>
</evidence>
<comment type="caution">
    <text evidence="12">The sequence shown here is derived from an EMBL/GenBank/DDBJ whole genome shotgun (WGS) entry which is preliminary data.</text>
</comment>